<accession>A0A7Y0EHA2</accession>
<feature type="transmembrane region" description="Helical" evidence="6">
    <location>
        <begin position="145"/>
        <end position="163"/>
    </location>
</feature>
<feature type="transmembrane region" description="Helical" evidence="6">
    <location>
        <begin position="23"/>
        <end position="47"/>
    </location>
</feature>
<feature type="transmembrane region" description="Helical" evidence="6">
    <location>
        <begin position="232"/>
        <end position="253"/>
    </location>
</feature>
<feature type="transmembrane region" description="Helical" evidence="6">
    <location>
        <begin position="387"/>
        <end position="405"/>
    </location>
</feature>
<evidence type="ECO:0000256" key="4">
    <source>
        <dbReference type="ARBA" id="ARBA00022989"/>
    </source>
</evidence>
<dbReference type="InterPro" id="IPR011701">
    <property type="entry name" value="MFS"/>
</dbReference>
<keyword evidence="3 6" id="KW-0812">Transmembrane</keyword>
<keyword evidence="2" id="KW-0813">Transport</keyword>
<dbReference type="Gene3D" id="1.20.1250.20">
    <property type="entry name" value="MFS general substrate transporter like domains"/>
    <property type="match status" value="2"/>
</dbReference>
<sequence length="421" mass="46787">MFIMAPGTEHSELKNQRISKNAALYLCAIAFYYISSGAFSLLQGIYIKELHIGETFLGSLLSLRILATALFSIPGAMIVNKYGKKKGILLGICFVPVTSLFQGYFENKLLILIFATLQGCAMSFLMVSEGPFFMENGTEKNRLKLFSYSFADNVFATMLGYFIFGHVSGKLNTFLGSVISLRYSIITASLMGMIGCIFAFLLKENNSVVYKNTGNFYKDSLNILKQKKPSKFLIYNFIIGFGAGLVVPYFNVYLKYKVNITTEQIGIIMSLSMAAMGIGGLITPIMARRYGKVKTIITCQIVSIPFLMLIAMPPSIIIVSLALFIRNALMNMTGPIVNNMAMELVQGNERSIFASMNNISNNLSMALSAVIAGIIMNHLANGYEIPYFITAIMYFIATLYFYKYFKTFEKVDTLVSAPKQI</sequence>
<feature type="transmembrane region" description="Helical" evidence="6">
    <location>
        <begin position="59"/>
        <end position="80"/>
    </location>
</feature>
<dbReference type="GO" id="GO:0005886">
    <property type="term" value="C:plasma membrane"/>
    <property type="evidence" value="ECO:0007669"/>
    <property type="project" value="UniProtKB-SubCell"/>
</dbReference>
<dbReference type="InterPro" id="IPR036259">
    <property type="entry name" value="MFS_trans_sf"/>
</dbReference>
<feature type="transmembrane region" description="Helical" evidence="6">
    <location>
        <begin position="299"/>
        <end position="325"/>
    </location>
</feature>
<evidence type="ECO:0000259" key="7">
    <source>
        <dbReference type="PROSITE" id="PS50850"/>
    </source>
</evidence>
<keyword evidence="5 6" id="KW-0472">Membrane</keyword>
<feature type="transmembrane region" description="Helical" evidence="6">
    <location>
        <begin position="111"/>
        <end position="133"/>
    </location>
</feature>
<protein>
    <submittedName>
        <fullName evidence="8">MFS transporter</fullName>
    </submittedName>
</protein>
<name>A0A7Y0EHA2_9CLOT</name>
<evidence type="ECO:0000256" key="6">
    <source>
        <dbReference type="SAM" id="Phobius"/>
    </source>
</evidence>
<organism evidence="8 9">
    <name type="scientific">Clostridium muellerianum</name>
    <dbReference type="NCBI Taxonomy" id="2716538"/>
    <lineage>
        <taxon>Bacteria</taxon>
        <taxon>Bacillati</taxon>
        <taxon>Bacillota</taxon>
        <taxon>Clostridia</taxon>
        <taxon>Eubacteriales</taxon>
        <taxon>Clostridiaceae</taxon>
        <taxon>Clostridium</taxon>
    </lineage>
</organism>
<dbReference type="SUPFAM" id="SSF103473">
    <property type="entry name" value="MFS general substrate transporter"/>
    <property type="match status" value="1"/>
</dbReference>
<dbReference type="PANTHER" id="PTHR23520:SF5">
    <property type="entry name" value="TRANSPORTER, PUTATIVE (AFU_ORTHOLOGUE AFUA_3G04000)-RELATED"/>
    <property type="match status" value="1"/>
</dbReference>
<reference evidence="8 9" key="1">
    <citation type="submission" date="2020-06" db="EMBL/GenBank/DDBJ databases">
        <title>Complete Genome Sequence of Clostridium muelleri sp. nov. P21T, an Acid-Alcohol Producing Acetogen Isolated from Old Hay.</title>
        <authorList>
            <person name="Duncan K.E."/>
            <person name="Tanner R.S."/>
        </authorList>
    </citation>
    <scope>NUCLEOTIDE SEQUENCE [LARGE SCALE GENOMIC DNA]</scope>
    <source>
        <strain evidence="8 9">P21</strain>
    </source>
</reference>
<evidence type="ECO:0000313" key="8">
    <source>
        <dbReference type="EMBL" id="NMM63443.1"/>
    </source>
</evidence>
<feature type="transmembrane region" description="Helical" evidence="6">
    <location>
        <begin position="265"/>
        <end position="287"/>
    </location>
</feature>
<dbReference type="Pfam" id="PF07690">
    <property type="entry name" value="MFS_1"/>
    <property type="match status" value="2"/>
</dbReference>
<dbReference type="EMBL" id="JABBNI010000022">
    <property type="protein sequence ID" value="NMM63443.1"/>
    <property type="molecule type" value="Genomic_DNA"/>
</dbReference>
<gene>
    <name evidence="8" type="ORF">HBE96_12285</name>
</gene>
<keyword evidence="9" id="KW-1185">Reference proteome</keyword>
<evidence type="ECO:0000313" key="9">
    <source>
        <dbReference type="Proteomes" id="UP000537131"/>
    </source>
</evidence>
<feature type="domain" description="Major facilitator superfamily (MFS) profile" evidence="7">
    <location>
        <begin position="21"/>
        <end position="409"/>
    </location>
</feature>
<evidence type="ECO:0000256" key="1">
    <source>
        <dbReference type="ARBA" id="ARBA00004651"/>
    </source>
</evidence>
<evidence type="ECO:0000256" key="3">
    <source>
        <dbReference type="ARBA" id="ARBA00022692"/>
    </source>
</evidence>
<comment type="caution">
    <text evidence="8">The sequence shown here is derived from an EMBL/GenBank/DDBJ whole genome shotgun (WGS) entry which is preliminary data.</text>
</comment>
<keyword evidence="4 6" id="KW-1133">Transmembrane helix</keyword>
<dbReference type="AlphaFoldDB" id="A0A7Y0EHA2"/>
<dbReference type="PANTHER" id="PTHR23520">
    <property type="entry name" value="TRANSPORTER, PUTATIVE (AFU_ORTHOLOGUE AFUA_3G04000)-RELATED"/>
    <property type="match status" value="1"/>
</dbReference>
<dbReference type="InterPro" id="IPR020846">
    <property type="entry name" value="MFS_dom"/>
</dbReference>
<dbReference type="Proteomes" id="UP000537131">
    <property type="component" value="Unassembled WGS sequence"/>
</dbReference>
<feature type="transmembrane region" description="Helical" evidence="6">
    <location>
        <begin position="87"/>
        <end position="105"/>
    </location>
</feature>
<evidence type="ECO:0000256" key="2">
    <source>
        <dbReference type="ARBA" id="ARBA00022448"/>
    </source>
</evidence>
<evidence type="ECO:0000256" key="5">
    <source>
        <dbReference type="ARBA" id="ARBA00023136"/>
    </source>
</evidence>
<dbReference type="PROSITE" id="PS50850">
    <property type="entry name" value="MFS"/>
    <property type="match status" value="1"/>
</dbReference>
<dbReference type="GO" id="GO:0022857">
    <property type="term" value="F:transmembrane transporter activity"/>
    <property type="evidence" value="ECO:0007669"/>
    <property type="project" value="InterPro"/>
</dbReference>
<proteinExistence type="predicted"/>
<comment type="subcellular location">
    <subcellularLocation>
        <location evidence="1">Cell membrane</location>
        <topology evidence="1">Multi-pass membrane protein</topology>
    </subcellularLocation>
</comment>
<feature type="transmembrane region" description="Helical" evidence="6">
    <location>
        <begin position="183"/>
        <end position="202"/>
    </location>
</feature>